<dbReference type="InterPro" id="IPR027417">
    <property type="entry name" value="P-loop_NTPase"/>
</dbReference>
<dbReference type="InterPro" id="IPR025420">
    <property type="entry name" value="DUF4143"/>
</dbReference>
<feature type="domain" description="AAA" evidence="1">
    <location>
        <begin position="40"/>
        <end position="170"/>
    </location>
</feature>
<dbReference type="RefSeq" id="WP_133306313.1">
    <property type="nucleotide sequence ID" value="NZ_UPPP01000108.1"/>
</dbReference>
<evidence type="ECO:0000259" key="1">
    <source>
        <dbReference type="Pfam" id="PF13173"/>
    </source>
</evidence>
<protein>
    <recommendedName>
        <fullName evidence="5">AAA family ATPase</fullName>
    </recommendedName>
</protein>
<evidence type="ECO:0000259" key="2">
    <source>
        <dbReference type="Pfam" id="PF13635"/>
    </source>
</evidence>
<dbReference type="Pfam" id="PF13173">
    <property type="entry name" value="AAA_14"/>
    <property type="match status" value="1"/>
</dbReference>
<accession>A0A498RGI4</accession>
<dbReference type="PANTHER" id="PTHR33295">
    <property type="entry name" value="ATPASE"/>
    <property type="match status" value="1"/>
</dbReference>
<evidence type="ECO:0000313" key="3">
    <source>
        <dbReference type="EMBL" id="VBB09182.1"/>
    </source>
</evidence>
<reference evidence="3 4" key="1">
    <citation type="submission" date="2018-06" db="EMBL/GenBank/DDBJ databases">
        <authorList>
            <person name="Strepis N."/>
        </authorList>
    </citation>
    <scope>NUCLEOTIDE SEQUENCE [LARGE SCALE GENOMIC DNA]</scope>
    <source>
        <strain evidence="3">LUCI</strain>
    </source>
</reference>
<sequence>LYAYNPWWRDGEVPTEYSKPAKRFAYYEAMKMLRHTDLRRHVILSGARRVGKTTLLFQIIETLLKDKIAAKNILYISFDHPLLKFCSMEELMSIYQGNVSADEQYYLFFDEIQYAQDWEMWLKVFYDSHPGWRIAATGSANPALEQGASDSGVGRWTVIHVPTLSFYEYCEVTGVSDLPKLDVSIKPTALSNLEKIELNALMNQLAPLQKHFHRYLTVGGFPELALTKDDYYAQRMLREDVVDKVLKRDIPALFNVRNAAILEKVFLYLCFHSSNIINLSAMSKELDNTPTATVSNYVQFLEKANLIYISGQVNLDGKKVLKAKPKIYIADAAIRNAVLMLDNVILDPVEMGIMVETSVYKHLVAFYYRHRTKVGYYRKSGGNEKEIDVVVEFPTGKIIAEVKYRENVEIKETDAIVEMANNKKDGIVAALVITKRVEDYGISHWKTQIPIMRVPAHAFLYLLGHAEKVGYLKEQSIH</sequence>
<keyword evidence="4" id="KW-1185">Reference proteome</keyword>
<evidence type="ECO:0008006" key="5">
    <source>
        <dbReference type="Google" id="ProtNLM"/>
    </source>
</evidence>
<dbReference type="SUPFAM" id="SSF52540">
    <property type="entry name" value="P-loop containing nucleoside triphosphate hydrolases"/>
    <property type="match status" value="1"/>
</dbReference>
<dbReference type="EMBL" id="UPPP01000108">
    <property type="protein sequence ID" value="VBB09182.1"/>
    <property type="molecule type" value="Genomic_DNA"/>
</dbReference>
<dbReference type="OrthoDB" id="9801684at2"/>
<evidence type="ECO:0000313" key="4">
    <source>
        <dbReference type="Proteomes" id="UP000277811"/>
    </source>
</evidence>
<dbReference type="InterPro" id="IPR041682">
    <property type="entry name" value="AAA_14"/>
</dbReference>
<dbReference type="Proteomes" id="UP000277811">
    <property type="component" value="Unassembled WGS sequence"/>
</dbReference>
<dbReference type="PANTHER" id="PTHR33295:SF18">
    <property type="entry name" value="AAA+ ATPASE DOMAIN-CONTAINING PROTEIN"/>
    <property type="match status" value="1"/>
</dbReference>
<organism evidence="3 4">
    <name type="scientific">Lucifera butyrica</name>
    <dbReference type="NCBI Taxonomy" id="1351585"/>
    <lineage>
        <taxon>Bacteria</taxon>
        <taxon>Bacillati</taxon>
        <taxon>Bacillota</taxon>
        <taxon>Negativicutes</taxon>
        <taxon>Veillonellales</taxon>
        <taxon>Veillonellaceae</taxon>
        <taxon>Lucifera</taxon>
    </lineage>
</organism>
<dbReference type="Pfam" id="PF13635">
    <property type="entry name" value="DUF4143"/>
    <property type="match status" value="1"/>
</dbReference>
<name>A0A498RGI4_9FIRM</name>
<dbReference type="AlphaFoldDB" id="A0A498RGI4"/>
<gene>
    <name evidence="3" type="ORF">LUCI_4468</name>
</gene>
<proteinExistence type="predicted"/>
<feature type="domain" description="DUF4143" evidence="2">
    <location>
        <begin position="247"/>
        <end position="404"/>
    </location>
</feature>
<feature type="non-terminal residue" evidence="3">
    <location>
        <position position="1"/>
    </location>
</feature>